<feature type="chain" id="PRO_5020037697" evidence="1">
    <location>
        <begin position="22"/>
        <end position="125"/>
    </location>
</feature>
<comment type="caution">
    <text evidence="2">The sequence shown here is derived from an EMBL/GenBank/DDBJ whole genome shotgun (WGS) entry which is preliminary data.</text>
</comment>
<dbReference type="AlphaFoldDB" id="A0A4E0RER6"/>
<organism evidence="2 3">
    <name type="scientific">Fasciola hepatica</name>
    <name type="common">Liver fluke</name>
    <dbReference type="NCBI Taxonomy" id="6192"/>
    <lineage>
        <taxon>Eukaryota</taxon>
        <taxon>Metazoa</taxon>
        <taxon>Spiralia</taxon>
        <taxon>Lophotrochozoa</taxon>
        <taxon>Platyhelminthes</taxon>
        <taxon>Trematoda</taxon>
        <taxon>Digenea</taxon>
        <taxon>Plagiorchiida</taxon>
        <taxon>Echinostomata</taxon>
        <taxon>Echinostomatoidea</taxon>
        <taxon>Fasciolidae</taxon>
        <taxon>Fasciola</taxon>
    </lineage>
</organism>
<sequence>MVLAYLCTLVFVFVSFHDVNSLYLGPRIIDGIKSANSRWEETWQTATTLLAAIAESIRLIPGPNSELGYTGDSITKMLDKQKSIYASVSRDIMAFHTIREYRSVYMRIPIFSQVTPRFFASQLSY</sequence>
<dbReference type="Proteomes" id="UP000230066">
    <property type="component" value="Unassembled WGS sequence"/>
</dbReference>
<evidence type="ECO:0000313" key="2">
    <source>
        <dbReference type="EMBL" id="THD25205.1"/>
    </source>
</evidence>
<dbReference type="EMBL" id="JXXN02001241">
    <property type="protein sequence ID" value="THD25205.1"/>
    <property type="molecule type" value="Genomic_DNA"/>
</dbReference>
<proteinExistence type="predicted"/>
<evidence type="ECO:0000256" key="1">
    <source>
        <dbReference type="SAM" id="SignalP"/>
    </source>
</evidence>
<name>A0A4E0RER6_FASHE</name>
<keyword evidence="1" id="KW-0732">Signal</keyword>
<gene>
    <name evidence="2" type="ORF">D915_003915</name>
</gene>
<protein>
    <submittedName>
        <fullName evidence="2">Uncharacterized protein</fullName>
    </submittedName>
</protein>
<reference evidence="2" key="1">
    <citation type="submission" date="2019-03" db="EMBL/GenBank/DDBJ databases">
        <title>Improved annotation for the trematode Fasciola hepatica.</title>
        <authorList>
            <person name="Choi Y.-J."/>
            <person name="Martin J."/>
            <person name="Mitreva M."/>
        </authorList>
    </citation>
    <scope>NUCLEOTIDE SEQUENCE [LARGE SCALE GENOMIC DNA]</scope>
</reference>
<keyword evidence="3" id="KW-1185">Reference proteome</keyword>
<feature type="signal peptide" evidence="1">
    <location>
        <begin position="1"/>
        <end position="21"/>
    </location>
</feature>
<evidence type="ECO:0000313" key="3">
    <source>
        <dbReference type="Proteomes" id="UP000230066"/>
    </source>
</evidence>
<accession>A0A4E0RER6</accession>